<organism evidence="1 2">
    <name type="scientific">Entomophthora muscae</name>
    <dbReference type="NCBI Taxonomy" id="34485"/>
    <lineage>
        <taxon>Eukaryota</taxon>
        <taxon>Fungi</taxon>
        <taxon>Fungi incertae sedis</taxon>
        <taxon>Zoopagomycota</taxon>
        <taxon>Entomophthoromycotina</taxon>
        <taxon>Entomophthoromycetes</taxon>
        <taxon>Entomophthorales</taxon>
        <taxon>Entomophthoraceae</taxon>
        <taxon>Entomophthora</taxon>
    </lineage>
</organism>
<dbReference type="Proteomes" id="UP001165960">
    <property type="component" value="Unassembled WGS sequence"/>
</dbReference>
<gene>
    <name evidence="1" type="ORF">DSO57_1014451</name>
</gene>
<comment type="caution">
    <text evidence="1">The sequence shown here is derived from an EMBL/GenBank/DDBJ whole genome shotgun (WGS) entry which is preliminary data.</text>
</comment>
<keyword evidence="2" id="KW-1185">Reference proteome</keyword>
<dbReference type="EMBL" id="QTSX02005735">
    <property type="protein sequence ID" value="KAJ9058225.1"/>
    <property type="molecule type" value="Genomic_DNA"/>
</dbReference>
<name>A0ACC2S7E4_9FUNG</name>
<reference evidence="1" key="1">
    <citation type="submission" date="2022-04" db="EMBL/GenBank/DDBJ databases">
        <title>Genome of the entomopathogenic fungus Entomophthora muscae.</title>
        <authorList>
            <person name="Elya C."/>
            <person name="Lovett B.R."/>
            <person name="Lee E."/>
            <person name="Macias A.M."/>
            <person name="Hajek A.E."/>
            <person name="De Bivort B.L."/>
            <person name="Kasson M.T."/>
            <person name="De Fine Licht H.H."/>
            <person name="Stajich J.E."/>
        </authorList>
    </citation>
    <scope>NUCLEOTIDE SEQUENCE</scope>
    <source>
        <strain evidence="1">Berkeley</strain>
    </source>
</reference>
<evidence type="ECO:0000313" key="1">
    <source>
        <dbReference type="EMBL" id="KAJ9058225.1"/>
    </source>
</evidence>
<protein>
    <submittedName>
        <fullName evidence="1">Uncharacterized protein</fullName>
    </submittedName>
</protein>
<proteinExistence type="predicted"/>
<accession>A0ACC2S7E4</accession>
<evidence type="ECO:0000313" key="2">
    <source>
        <dbReference type="Proteomes" id="UP001165960"/>
    </source>
</evidence>
<sequence length="99" mass="11317">MTFGFSPSFKRTGRRYGFPARLGSTRPIVSQKVLSKDDIAAIHRTEFDQVLARGFSRPSPKVSSTRILHRIFPYVQPANAEQEYYPTLKFSLTPKHLAF</sequence>